<keyword evidence="7 9" id="KW-0067">ATP-binding</keyword>
<organism evidence="12 13">
    <name type="scientific">Dielma fastidiosa</name>
    <dbReference type="NCBI Taxonomy" id="1034346"/>
    <lineage>
        <taxon>Bacteria</taxon>
        <taxon>Bacillati</taxon>
        <taxon>Bacillota</taxon>
        <taxon>Erysipelotrichia</taxon>
        <taxon>Erysipelotrichales</taxon>
        <taxon>Erysipelotrichaceae</taxon>
        <taxon>Dielma</taxon>
    </lineage>
</organism>
<comment type="catalytic activity">
    <reaction evidence="9">
        <text>4-CDP-2-C-methyl-D-erythritol + ATP = 4-CDP-2-C-methyl-D-erythritol 2-phosphate + ADP + H(+)</text>
        <dbReference type="Rhea" id="RHEA:18437"/>
        <dbReference type="ChEBI" id="CHEBI:15378"/>
        <dbReference type="ChEBI" id="CHEBI:30616"/>
        <dbReference type="ChEBI" id="CHEBI:57823"/>
        <dbReference type="ChEBI" id="CHEBI:57919"/>
        <dbReference type="ChEBI" id="CHEBI:456216"/>
        <dbReference type="EC" id="2.7.1.148"/>
    </reaction>
</comment>
<dbReference type="InterPro" id="IPR020568">
    <property type="entry name" value="Ribosomal_Su5_D2-typ_SF"/>
</dbReference>
<dbReference type="Pfam" id="PF00288">
    <property type="entry name" value="GHMP_kinases_N"/>
    <property type="match status" value="1"/>
</dbReference>
<dbReference type="Proteomes" id="UP000247612">
    <property type="component" value="Unassembled WGS sequence"/>
</dbReference>
<dbReference type="GO" id="GO:0019288">
    <property type="term" value="P:isopentenyl diphosphate biosynthetic process, methylerythritol 4-phosphate pathway"/>
    <property type="evidence" value="ECO:0007669"/>
    <property type="project" value="UniProtKB-UniRule"/>
</dbReference>
<evidence type="ECO:0000259" key="11">
    <source>
        <dbReference type="Pfam" id="PF08544"/>
    </source>
</evidence>
<dbReference type="EMBL" id="QJKH01000002">
    <property type="protein sequence ID" value="PXX80919.1"/>
    <property type="molecule type" value="Genomic_DNA"/>
</dbReference>
<protein>
    <recommendedName>
        <fullName evidence="3 9">4-diphosphocytidyl-2-C-methyl-D-erythritol kinase</fullName>
        <shortName evidence="9">CMK</shortName>
        <ecNumber evidence="2 9">2.7.1.148</ecNumber>
    </recommendedName>
    <alternativeName>
        <fullName evidence="8 9">4-(cytidine-5'-diphospho)-2-C-methyl-D-erythritol kinase</fullName>
    </alternativeName>
</protein>
<dbReference type="Gene3D" id="3.30.70.890">
    <property type="entry name" value="GHMP kinase, C-terminal domain"/>
    <property type="match status" value="1"/>
</dbReference>
<proteinExistence type="inferred from homology"/>
<evidence type="ECO:0000256" key="3">
    <source>
        <dbReference type="ARBA" id="ARBA00017473"/>
    </source>
</evidence>
<feature type="active site" evidence="9">
    <location>
        <position position="131"/>
    </location>
</feature>
<keyword evidence="9" id="KW-0414">Isoprene biosynthesis</keyword>
<dbReference type="STRING" id="1034346.GCA_000313565_02525"/>
<evidence type="ECO:0000256" key="5">
    <source>
        <dbReference type="ARBA" id="ARBA00022741"/>
    </source>
</evidence>
<comment type="caution">
    <text evidence="12">The sequence shown here is derived from an EMBL/GenBank/DDBJ whole genome shotgun (WGS) entry which is preliminary data.</text>
</comment>
<evidence type="ECO:0000256" key="6">
    <source>
        <dbReference type="ARBA" id="ARBA00022777"/>
    </source>
</evidence>
<evidence type="ECO:0000256" key="7">
    <source>
        <dbReference type="ARBA" id="ARBA00022840"/>
    </source>
</evidence>
<feature type="domain" description="GHMP kinase C-terminal" evidence="11">
    <location>
        <begin position="193"/>
        <end position="262"/>
    </location>
</feature>
<evidence type="ECO:0000256" key="4">
    <source>
        <dbReference type="ARBA" id="ARBA00022679"/>
    </source>
</evidence>
<dbReference type="Gene3D" id="3.30.230.10">
    <property type="match status" value="1"/>
</dbReference>
<dbReference type="HAMAP" id="MF_00061">
    <property type="entry name" value="IspE"/>
    <property type="match status" value="1"/>
</dbReference>
<dbReference type="SUPFAM" id="SSF55060">
    <property type="entry name" value="GHMP Kinase, C-terminal domain"/>
    <property type="match status" value="1"/>
</dbReference>
<dbReference type="PANTHER" id="PTHR43527:SF2">
    <property type="entry name" value="4-DIPHOSPHOCYTIDYL-2-C-METHYL-D-ERYTHRITOL KINASE, CHLOROPLASTIC"/>
    <property type="match status" value="1"/>
</dbReference>
<evidence type="ECO:0000259" key="10">
    <source>
        <dbReference type="Pfam" id="PF00288"/>
    </source>
</evidence>
<comment type="similarity">
    <text evidence="1 9">Belongs to the GHMP kinase family. IspE subfamily.</text>
</comment>
<dbReference type="PANTHER" id="PTHR43527">
    <property type="entry name" value="4-DIPHOSPHOCYTIDYL-2-C-METHYL-D-ERYTHRITOL KINASE, CHLOROPLASTIC"/>
    <property type="match status" value="1"/>
</dbReference>
<sequence length="278" mass="30722">MQESAYAKINLSLDVVCRRTDGYHELSMIMLPLTFHDTLSIEFSDEDCWTSDKAMPFDDTNTIVRAVKLMRDTYQLKQHFKIDCHKVIPMQAGLAGGSADAAAVMRGINQLCNLNIPDKDLAALGKQIGADVPFCVINKPAYVSGIGEKIEPFKPVFDYEIILVKPAMGVSTASAFNLLDFKSAKHPDIAKIVSALKEGHDEEWLPLIGNTLEQPAFKLVPRIGELKQQMMEDGFDAVLMSGSGSALFGLTRNHQLIEEIIASNPYADCVCYHTNLLK</sequence>
<dbReference type="NCBIfam" id="TIGR00154">
    <property type="entry name" value="ispE"/>
    <property type="match status" value="1"/>
</dbReference>
<feature type="binding site" evidence="9">
    <location>
        <begin position="89"/>
        <end position="99"/>
    </location>
    <ligand>
        <name>ATP</name>
        <dbReference type="ChEBI" id="CHEBI:30616"/>
    </ligand>
</feature>
<keyword evidence="5 9" id="KW-0547">Nucleotide-binding</keyword>
<evidence type="ECO:0000313" key="13">
    <source>
        <dbReference type="Proteomes" id="UP000247612"/>
    </source>
</evidence>
<dbReference type="InterPro" id="IPR014721">
    <property type="entry name" value="Ribsml_uS5_D2-typ_fold_subgr"/>
</dbReference>
<evidence type="ECO:0000256" key="2">
    <source>
        <dbReference type="ARBA" id="ARBA00012052"/>
    </source>
</evidence>
<dbReference type="GO" id="GO:0016114">
    <property type="term" value="P:terpenoid biosynthetic process"/>
    <property type="evidence" value="ECO:0007669"/>
    <property type="project" value="UniProtKB-UniRule"/>
</dbReference>
<dbReference type="InterPro" id="IPR006204">
    <property type="entry name" value="GHMP_kinase_N_dom"/>
</dbReference>
<dbReference type="AlphaFoldDB" id="A0A318KTG7"/>
<dbReference type="PIRSF" id="PIRSF010376">
    <property type="entry name" value="IspE"/>
    <property type="match status" value="1"/>
</dbReference>
<gene>
    <name evidence="9" type="primary">ispE</name>
    <name evidence="12" type="ORF">DES51_10237</name>
</gene>
<dbReference type="InterPro" id="IPR004424">
    <property type="entry name" value="IspE"/>
</dbReference>
<comment type="function">
    <text evidence="9">Catalyzes the phosphorylation of the position 2 hydroxy group of 4-diphosphocytidyl-2C-methyl-D-erythritol.</text>
</comment>
<dbReference type="GO" id="GO:0005524">
    <property type="term" value="F:ATP binding"/>
    <property type="evidence" value="ECO:0007669"/>
    <property type="project" value="UniProtKB-UniRule"/>
</dbReference>
<dbReference type="UniPathway" id="UPA00056">
    <property type="reaction ID" value="UER00094"/>
</dbReference>
<evidence type="ECO:0000256" key="9">
    <source>
        <dbReference type="HAMAP-Rule" id="MF_00061"/>
    </source>
</evidence>
<evidence type="ECO:0000256" key="8">
    <source>
        <dbReference type="ARBA" id="ARBA00032554"/>
    </source>
</evidence>
<evidence type="ECO:0000313" key="12">
    <source>
        <dbReference type="EMBL" id="PXX80919.1"/>
    </source>
</evidence>
<feature type="domain" description="GHMP kinase N-terminal" evidence="10">
    <location>
        <begin position="61"/>
        <end position="137"/>
    </location>
</feature>
<dbReference type="Pfam" id="PF08544">
    <property type="entry name" value="GHMP_kinases_C"/>
    <property type="match status" value="1"/>
</dbReference>
<keyword evidence="13" id="KW-1185">Reference proteome</keyword>
<accession>A0A318KTG7</accession>
<dbReference type="InterPro" id="IPR036554">
    <property type="entry name" value="GHMP_kinase_C_sf"/>
</dbReference>
<dbReference type="GO" id="GO:0050515">
    <property type="term" value="F:4-(cytidine 5'-diphospho)-2-C-methyl-D-erythritol kinase activity"/>
    <property type="evidence" value="ECO:0007669"/>
    <property type="project" value="UniProtKB-UniRule"/>
</dbReference>
<dbReference type="RefSeq" id="WP_022938812.1">
    <property type="nucleotide sequence ID" value="NZ_CABKRQ010000006.1"/>
</dbReference>
<comment type="pathway">
    <text evidence="9">Isoprenoid biosynthesis; isopentenyl diphosphate biosynthesis via DXP pathway; isopentenyl diphosphate from 1-deoxy-D-xylulose 5-phosphate: step 3/6.</text>
</comment>
<keyword evidence="4 9" id="KW-0808">Transferase</keyword>
<reference evidence="12 13" key="1">
    <citation type="submission" date="2018-05" db="EMBL/GenBank/DDBJ databases">
        <title>Genomic Encyclopedia of Type Strains, Phase IV (KMG-IV): sequencing the most valuable type-strain genomes for metagenomic binning, comparative biology and taxonomic classification.</title>
        <authorList>
            <person name="Goeker M."/>
        </authorList>
    </citation>
    <scope>NUCLEOTIDE SEQUENCE [LARGE SCALE GENOMIC DNA]</scope>
    <source>
        <strain evidence="12 13">JC118</strain>
    </source>
</reference>
<dbReference type="EC" id="2.7.1.148" evidence="2 9"/>
<dbReference type="SUPFAM" id="SSF54211">
    <property type="entry name" value="Ribosomal protein S5 domain 2-like"/>
    <property type="match status" value="1"/>
</dbReference>
<dbReference type="InterPro" id="IPR013750">
    <property type="entry name" value="GHMP_kinase_C_dom"/>
</dbReference>
<name>A0A318KTG7_9FIRM</name>
<dbReference type="OrthoDB" id="9809438at2"/>
<feature type="active site" evidence="9">
    <location>
        <position position="8"/>
    </location>
</feature>
<evidence type="ECO:0000256" key="1">
    <source>
        <dbReference type="ARBA" id="ARBA00009684"/>
    </source>
</evidence>
<keyword evidence="6 9" id="KW-0418">Kinase</keyword>